<feature type="compositionally biased region" description="Basic residues" evidence="1">
    <location>
        <begin position="190"/>
        <end position="199"/>
    </location>
</feature>
<name>A0A8T0PA27_PANVG</name>
<dbReference type="Proteomes" id="UP000823388">
    <property type="component" value="Chromosome 8N"/>
</dbReference>
<dbReference type="EMBL" id="CM029052">
    <property type="protein sequence ID" value="KAG2559001.1"/>
    <property type="molecule type" value="Genomic_DNA"/>
</dbReference>
<feature type="region of interest" description="Disordered" evidence="1">
    <location>
        <begin position="106"/>
        <end position="138"/>
    </location>
</feature>
<comment type="caution">
    <text evidence="2">The sequence shown here is derived from an EMBL/GenBank/DDBJ whole genome shotgun (WGS) entry which is preliminary data.</text>
</comment>
<keyword evidence="3" id="KW-1185">Reference proteome</keyword>
<evidence type="ECO:0000256" key="1">
    <source>
        <dbReference type="SAM" id="MobiDB-lite"/>
    </source>
</evidence>
<sequence>MIDEVSIVLGGRSCGVLDEGSLLLPHWSDPPAMVTASPDPMVFEAMNSATLPTSVPAASTDQCSPGPSPAMAPATLGMDPSELVTDNGQGDWSHDQVALETVRFEVAGDEPSTPSTPGSRRNVTLSRGTQEAPPLLLSSSASTPIRRVVSVFAADVCRAASPTVLVSTPPRRRAKTPQLPPAPRRSERLAKKKSRHRATKPAQQAQNVLMKRLGLTSTGLPPDASSFQHYTAMFSSTMTASKCEAMDALLPTGLSSFEVFESDQLL</sequence>
<gene>
    <name evidence="2" type="ORF">PVAP13_8NG305868</name>
</gene>
<protein>
    <submittedName>
        <fullName evidence="2">Uncharacterized protein</fullName>
    </submittedName>
</protein>
<dbReference type="AlphaFoldDB" id="A0A8T0PA27"/>
<evidence type="ECO:0000313" key="2">
    <source>
        <dbReference type="EMBL" id="KAG2559001.1"/>
    </source>
</evidence>
<accession>A0A8T0PA27</accession>
<evidence type="ECO:0000313" key="3">
    <source>
        <dbReference type="Proteomes" id="UP000823388"/>
    </source>
</evidence>
<feature type="compositionally biased region" description="Polar residues" evidence="1">
    <location>
        <begin position="112"/>
        <end position="129"/>
    </location>
</feature>
<reference evidence="2" key="1">
    <citation type="submission" date="2020-05" db="EMBL/GenBank/DDBJ databases">
        <title>WGS assembly of Panicum virgatum.</title>
        <authorList>
            <person name="Lovell J.T."/>
            <person name="Jenkins J."/>
            <person name="Shu S."/>
            <person name="Juenger T.E."/>
            <person name="Schmutz J."/>
        </authorList>
    </citation>
    <scope>NUCLEOTIDE SEQUENCE</scope>
    <source>
        <strain evidence="2">AP13</strain>
    </source>
</reference>
<feature type="region of interest" description="Disordered" evidence="1">
    <location>
        <begin position="167"/>
        <end position="203"/>
    </location>
</feature>
<proteinExistence type="predicted"/>
<organism evidence="2 3">
    <name type="scientific">Panicum virgatum</name>
    <name type="common">Blackwell switchgrass</name>
    <dbReference type="NCBI Taxonomy" id="38727"/>
    <lineage>
        <taxon>Eukaryota</taxon>
        <taxon>Viridiplantae</taxon>
        <taxon>Streptophyta</taxon>
        <taxon>Embryophyta</taxon>
        <taxon>Tracheophyta</taxon>
        <taxon>Spermatophyta</taxon>
        <taxon>Magnoliopsida</taxon>
        <taxon>Liliopsida</taxon>
        <taxon>Poales</taxon>
        <taxon>Poaceae</taxon>
        <taxon>PACMAD clade</taxon>
        <taxon>Panicoideae</taxon>
        <taxon>Panicodae</taxon>
        <taxon>Paniceae</taxon>
        <taxon>Panicinae</taxon>
        <taxon>Panicum</taxon>
        <taxon>Panicum sect. Hiantes</taxon>
    </lineage>
</organism>